<name>A0A7G9VYQ8_9CAUD</name>
<dbReference type="GeneID" id="80402007"/>
<evidence type="ECO:0000313" key="1">
    <source>
        <dbReference type="EMBL" id="QNO11473.1"/>
    </source>
</evidence>
<sequence>MPNNKLCKVCNSPHRAEIEALYFQGWGAKRISKYLKEKYNEDISYSAILRHMQNHVKPQLLEAIEEETTEIYSKMYKELAKNFGLALEGLFTMIKTAKKDLENPKATAREKEVAGRNLVMAIKEMKELLQLTEDKEGADDIDL</sequence>
<dbReference type="Proteomes" id="UP000516075">
    <property type="component" value="Segment"/>
</dbReference>
<accession>A0A7G9VYQ8</accession>
<dbReference type="EMBL" id="MT711370">
    <property type="protein sequence ID" value="QNO11473.1"/>
    <property type="molecule type" value="Genomic_DNA"/>
</dbReference>
<protein>
    <submittedName>
        <fullName evidence="1">Uncharacterized protein</fullName>
    </submittedName>
</protein>
<reference evidence="1" key="1">
    <citation type="submission" date="2020-07" db="EMBL/GenBank/DDBJ databases">
        <title>The first head-tailed virus, MFTV1, produced by a hyperthermophilic deep-sea methanogen.</title>
        <authorList>
            <person name="Thiroux S."/>
            <person name="Dupont S."/>
            <person name="Nesbo C.L."/>
            <person name="Bienvenu N."/>
            <person name="Krupovic M."/>
            <person name="L'Haridon S."/>
            <person name="Marie D."/>
            <person name="Forterre P."/>
            <person name="Godfroy A."/>
            <person name="Geslin C."/>
        </authorList>
    </citation>
    <scope>NUCLEOTIDE SEQUENCE [LARGE SCALE GENOMIC DNA]</scope>
</reference>
<keyword evidence="2" id="KW-1185">Reference proteome</keyword>
<evidence type="ECO:0000313" key="2">
    <source>
        <dbReference type="Proteomes" id="UP000516075"/>
    </source>
</evidence>
<proteinExistence type="predicted"/>
<organism evidence="1">
    <name type="scientific">Methanocaldococcus fervens tailed virus 1</name>
    <dbReference type="NCBI Taxonomy" id="2759191"/>
    <lineage>
        <taxon>Viruses</taxon>
        <taxon>Duplodnaviria</taxon>
        <taxon>Heunggongvirae</taxon>
        <taxon>Uroviricota</taxon>
        <taxon>Caudoviricetes</taxon>
        <taxon>Fervensviridae</taxon>
        <taxon>Deepoceanvirus</taxon>
        <taxon>Deepoceanvirus guaymasense</taxon>
    </lineage>
</organism>
<dbReference type="RefSeq" id="YP_010772298.1">
    <property type="nucleotide sequence ID" value="NC_074641.1"/>
</dbReference>
<dbReference type="KEGG" id="vg:80402007"/>